<gene>
    <name evidence="2" type="ORF">E2C01_094151</name>
</gene>
<evidence type="ECO:0000256" key="1">
    <source>
        <dbReference type="SAM" id="MobiDB-lite"/>
    </source>
</evidence>
<dbReference type="Proteomes" id="UP000324222">
    <property type="component" value="Unassembled WGS sequence"/>
</dbReference>
<accession>A0A5B7JPP0</accession>
<comment type="caution">
    <text evidence="2">The sequence shown here is derived from an EMBL/GenBank/DDBJ whole genome shotgun (WGS) entry which is preliminary data.</text>
</comment>
<reference evidence="2 3" key="1">
    <citation type="submission" date="2019-05" db="EMBL/GenBank/DDBJ databases">
        <title>Another draft genome of Portunus trituberculatus and its Hox gene families provides insights of decapod evolution.</title>
        <authorList>
            <person name="Jeong J.-H."/>
            <person name="Song I."/>
            <person name="Kim S."/>
            <person name="Choi T."/>
            <person name="Kim D."/>
            <person name="Ryu S."/>
            <person name="Kim W."/>
        </authorList>
    </citation>
    <scope>NUCLEOTIDE SEQUENCE [LARGE SCALE GENOMIC DNA]</scope>
    <source>
        <tissue evidence="2">Muscle</tissue>
    </source>
</reference>
<organism evidence="2 3">
    <name type="scientific">Portunus trituberculatus</name>
    <name type="common">Swimming crab</name>
    <name type="synonym">Neptunus trituberculatus</name>
    <dbReference type="NCBI Taxonomy" id="210409"/>
    <lineage>
        <taxon>Eukaryota</taxon>
        <taxon>Metazoa</taxon>
        <taxon>Ecdysozoa</taxon>
        <taxon>Arthropoda</taxon>
        <taxon>Crustacea</taxon>
        <taxon>Multicrustacea</taxon>
        <taxon>Malacostraca</taxon>
        <taxon>Eumalacostraca</taxon>
        <taxon>Eucarida</taxon>
        <taxon>Decapoda</taxon>
        <taxon>Pleocyemata</taxon>
        <taxon>Brachyura</taxon>
        <taxon>Eubrachyura</taxon>
        <taxon>Portunoidea</taxon>
        <taxon>Portunidae</taxon>
        <taxon>Portuninae</taxon>
        <taxon>Portunus</taxon>
    </lineage>
</organism>
<evidence type="ECO:0000313" key="2">
    <source>
        <dbReference type="EMBL" id="MPC98770.1"/>
    </source>
</evidence>
<keyword evidence="3" id="KW-1185">Reference proteome</keyword>
<protein>
    <submittedName>
        <fullName evidence="2">Uncharacterized protein</fullName>
    </submittedName>
</protein>
<evidence type="ECO:0000313" key="3">
    <source>
        <dbReference type="Proteomes" id="UP000324222"/>
    </source>
</evidence>
<sequence>MEEEGRNCLLKVKELEEDLEEDMEEEEKEEKENEVMV</sequence>
<name>A0A5B7JPP0_PORTR</name>
<dbReference type="AlphaFoldDB" id="A0A5B7JPP0"/>
<feature type="region of interest" description="Disordered" evidence="1">
    <location>
        <begin position="18"/>
        <end position="37"/>
    </location>
</feature>
<dbReference type="EMBL" id="VSRR010115483">
    <property type="protein sequence ID" value="MPC98770.1"/>
    <property type="molecule type" value="Genomic_DNA"/>
</dbReference>
<proteinExistence type="predicted"/>
<feature type="compositionally biased region" description="Acidic residues" evidence="1">
    <location>
        <begin position="18"/>
        <end position="29"/>
    </location>
</feature>